<dbReference type="Proteomes" id="UP000273675">
    <property type="component" value="Unassembled WGS sequence"/>
</dbReference>
<feature type="signal peptide" evidence="1">
    <location>
        <begin position="1"/>
        <end position="17"/>
    </location>
</feature>
<proteinExistence type="predicted"/>
<accession>A0A495DMB5</accession>
<reference evidence="2 3" key="1">
    <citation type="submission" date="2018-10" db="EMBL/GenBank/DDBJ databases">
        <title>Genomic Encyclopedia of Type Strains, Phase IV (KMG-IV): sequencing the most valuable type-strain genomes for metagenomic binning, comparative biology and taxonomic classification.</title>
        <authorList>
            <person name="Goeker M."/>
        </authorList>
    </citation>
    <scope>NUCLEOTIDE SEQUENCE [LARGE SCALE GENOMIC DNA]</scope>
    <source>
        <strain evidence="2 3">DSM 4734</strain>
    </source>
</reference>
<name>A0A495DMB5_9PROT</name>
<dbReference type="RefSeq" id="WP_121209882.1">
    <property type="nucleotide sequence ID" value="NZ_RBIM01000001.1"/>
</dbReference>
<comment type="caution">
    <text evidence="2">The sequence shown here is derived from an EMBL/GenBank/DDBJ whole genome shotgun (WGS) entry which is preliminary data.</text>
</comment>
<keyword evidence="1" id="KW-0732">Signal</keyword>
<evidence type="ECO:0000313" key="2">
    <source>
        <dbReference type="EMBL" id="RKR04045.1"/>
    </source>
</evidence>
<dbReference type="AlphaFoldDB" id="A0A495DMB5"/>
<dbReference type="PROSITE" id="PS51257">
    <property type="entry name" value="PROKAR_LIPOPROTEIN"/>
    <property type="match status" value="1"/>
</dbReference>
<feature type="chain" id="PRO_5019725668" description="Secreted protein" evidence="1">
    <location>
        <begin position="18"/>
        <end position="330"/>
    </location>
</feature>
<gene>
    <name evidence="2" type="ORF">C7435_0488</name>
</gene>
<dbReference type="Pfam" id="PF20311">
    <property type="entry name" value="DUF6607"/>
    <property type="match status" value="1"/>
</dbReference>
<dbReference type="OrthoDB" id="8564954at2"/>
<sequence>MKLAYLAAAALTLSACATTTTDTAPVSAPTLPVATHSPEAFERDRQAILAMQGEYAVTFDFREMVPIADGYELAEPKLTPAREVVVVVEDTGDFIMLQHLLIAGEGDNPFIVKHWRQDWRYEPATVLAFQGFDDWTVEDVAAADRAGAWSQTVYQVDDSPRYAAVAPWTHDADGISTWEPPVSWRPLPRRDDTTRDDYDVIAAVNRHTVTSWGWIHEQDNSKLSLEDGVVHELVREVGVNTYRNTDLSNGQAALDYWDATQEYWALVRARFDALETDGTRRFHIEDDAEGTLLYGPVLEAGQRVLFGISDAETAFEDAATYLDSQITIIE</sequence>
<organism evidence="2 3">
    <name type="scientific">Maricaulis maris</name>
    <dbReference type="NCBI Taxonomy" id="74318"/>
    <lineage>
        <taxon>Bacteria</taxon>
        <taxon>Pseudomonadati</taxon>
        <taxon>Pseudomonadota</taxon>
        <taxon>Alphaproteobacteria</taxon>
        <taxon>Maricaulales</taxon>
        <taxon>Maricaulaceae</taxon>
        <taxon>Maricaulis</taxon>
    </lineage>
</organism>
<evidence type="ECO:0008006" key="4">
    <source>
        <dbReference type="Google" id="ProtNLM"/>
    </source>
</evidence>
<dbReference type="EMBL" id="RBIM01000001">
    <property type="protein sequence ID" value="RKR04045.1"/>
    <property type="molecule type" value="Genomic_DNA"/>
</dbReference>
<protein>
    <recommendedName>
        <fullName evidence="4">Secreted protein</fullName>
    </recommendedName>
</protein>
<dbReference type="InterPro" id="IPR046715">
    <property type="entry name" value="DUF6607"/>
</dbReference>
<evidence type="ECO:0000256" key="1">
    <source>
        <dbReference type="SAM" id="SignalP"/>
    </source>
</evidence>
<evidence type="ECO:0000313" key="3">
    <source>
        <dbReference type="Proteomes" id="UP000273675"/>
    </source>
</evidence>